<dbReference type="GeneID" id="69904237"/>
<reference evidence="7 10" key="2">
    <citation type="submission" date="2019-07" db="EMBL/GenBank/DDBJ databases">
        <title>Whole genome shotgun sequence of Staphylococcus kloosii NBRC 109624.</title>
        <authorList>
            <person name="Hosoyama A."/>
            <person name="Uohara A."/>
            <person name="Ohji S."/>
            <person name="Ichikawa N."/>
        </authorList>
    </citation>
    <scope>NUCLEOTIDE SEQUENCE [LARGE SCALE GENOMIC DNA]</scope>
    <source>
        <strain evidence="7 10">NBRC 109624</strain>
    </source>
</reference>
<comment type="caution">
    <text evidence="8">The sequence shown here is derived from an EMBL/GenBank/DDBJ whole genome shotgun (WGS) entry which is preliminary data.</text>
</comment>
<organism evidence="8 9">
    <name type="scientific">Staphylococcus kloosii</name>
    <dbReference type="NCBI Taxonomy" id="29384"/>
    <lineage>
        <taxon>Bacteria</taxon>
        <taxon>Bacillati</taxon>
        <taxon>Bacillota</taxon>
        <taxon>Bacilli</taxon>
        <taxon>Bacillales</taxon>
        <taxon>Staphylococcaceae</taxon>
        <taxon>Staphylococcus</taxon>
    </lineage>
</organism>
<evidence type="ECO:0000256" key="4">
    <source>
        <dbReference type="ARBA" id="ARBA00022989"/>
    </source>
</evidence>
<dbReference type="OrthoDB" id="5638726at2"/>
<feature type="transmembrane region" description="Helical" evidence="6">
    <location>
        <begin position="144"/>
        <end position="165"/>
    </location>
</feature>
<gene>
    <name evidence="8" type="ORF">A0131_02380</name>
    <name evidence="7" type="ORF">SKL01_07120</name>
</gene>
<dbReference type="EMBL" id="LUGM01000002">
    <property type="protein sequence ID" value="KYH13656.1"/>
    <property type="molecule type" value="Genomic_DNA"/>
</dbReference>
<evidence type="ECO:0000256" key="1">
    <source>
        <dbReference type="ARBA" id="ARBA00004651"/>
    </source>
</evidence>
<dbReference type="GO" id="GO:0005886">
    <property type="term" value="C:plasma membrane"/>
    <property type="evidence" value="ECO:0007669"/>
    <property type="project" value="UniProtKB-SubCell"/>
</dbReference>
<protein>
    <submittedName>
        <fullName evidence="8">Lysine transporter LysE</fullName>
    </submittedName>
</protein>
<dbReference type="PANTHER" id="PTHR30086:SF20">
    <property type="entry name" value="ARGININE EXPORTER PROTEIN ARGO-RELATED"/>
    <property type="match status" value="1"/>
</dbReference>
<keyword evidence="2" id="KW-1003">Cell membrane</keyword>
<dbReference type="InterPro" id="IPR001123">
    <property type="entry name" value="LeuE-type"/>
</dbReference>
<accession>A0A151A2T7</accession>
<dbReference type="Proteomes" id="UP000075418">
    <property type="component" value="Unassembled WGS sequence"/>
</dbReference>
<dbReference type="GO" id="GO:0015171">
    <property type="term" value="F:amino acid transmembrane transporter activity"/>
    <property type="evidence" value="ECO:0007669"/>
    <property type="project" value="TreeGrafter"/>
</dbReference>
<proteinExistence type="predicted"/>
<sequence>MLQPIIHGFLLALGLILPLGAQNVFVFNQGANHKSLIKAAPVIITAGLCDTLLISLAVLGVSVVLVSFPILQLIVYIVGFIFLLYMAWSLWHEAPASLEHFDPLSSKKQIGFALSVSLLNPHAIMDTIGVIGTNAALYSHGDKVLFSLATIAVSWLWFIFLAVAGKMLGSIDKTGKYIVIVNKLSSCIIIIIAILILKNIIKIIIH</sequence>
<evidence type="ECO:0000256" key="6">
    <source>
        <dbReference type="SAM" id="Phobius"/>
    </source>
</evidence>
<evidence type="ECO:0000256" key="2">
    <source>
        <dbReference type="ARBA" id="ARBA00022475"/>
    </source>
</evidence>
<feature type="transmembrane region" description="Helical" evidence="6">
    <location>
        <begin position="73"/>
        <end position="91"/>
    </location>
</feature>
<reference evidence="8 9" key="1">
    <citation type="submission" date="2016-02" db="EMBL/GenBank/DDBJ databases">
        <title>Draft genome sequence of hydrocarbon degrading Staphylococcus saprophyticus Strain CNV2, isolated from crude-oil contaminated soil from Noonmati Oil Refinery, Guwahati, Assam, India.</title>
        <authorList>
            <person name="Mukherjee A."/>
            <person name="Chettri B."/>
            <person name="Langpoklakpam J."/>
            <person name="Singh A.K."/>
            <person name="Chattopadhyay D.J."/>
        </authorList>
    </citation>
    <scope>NUCLEOTIDE SEQUENCE [LARGE SCALE GENOMIC DNA]</scope>
    <source>
        <strain evidence="8 9">CNV2</strain>
    </source>
</reference>
<dbReference type="RefSeq" id="WP_061853887.1">
    <property type="nucleotide sequence ID" value="NZ_BKAQ01000005.1"/>
</dbReference>
<keyword evidence="4 6" id="KW-1133">Transmembrane helix</keyword>
<name>A0A151A2T7_9STAP</name>
<feature type="transmembrane region" description="Helical" evidence="6">
    <location>
        <begin position="177"/>
        <end position="197"/>
    </location>
</feature>
<dbReference type="KEGG" id="skl:C7J89_02715"/>
<evidence type="ECO:0000313" key="7">
    <source>
        <dbReference type="EMBL" id="GEP81534.1"/>
    </source>
</evidence>
<keyword evidence="3 6" id="KW-0812">Transmembrane</keyword>
<keyword evidence="10" id="KW-1185">Reference proteome</keyword>
<dbReference type="PANTHER" id="PTHR30086">
    <property type="entry name" value="ARGININE EXPORTER PROTEIN ARGO"/>
    <property type="match status" value="1"/>
</dbReference>
<dbReference type="EMBL" id="BKAQ01000005">
    <property type="protein sequence ID" value="GEP81534.1"/>
    <property type="molecule type" value="Genomic_DNA"/>
</dbReference>
<feature type="transmembrane region" description="Helical" evidence="6">
    <location>
        <begin position="39"/>
        <end position="66"/>
    </location>
</feature>
<evidence type="ECO:0000313" key="8">
    <source>
        <dbReference type="EMBL" id="KYH13656.1"/>
    </source>
</evidence>
<evidence type="ECO:0000256" key="3">
    <source>
        <dbReference type="ARBA" id="ARBA00022692"/>
    </source>
</evidence>
<keyword evidence="5 6" id="KW-0472">Membrane</keyword>
<evidence type="ECO:0000313" key="9">
    <source>
        <dbReference type="Proteomes" id="UP000075418"/>
    </source>
</evidence>
<dbReference type="Pfam" id="PF01810">
    <property type="entry name" value="LysE"/>
    <property type="match status" value="1"/>
</dbReference>
<feature type="transmembrane region" description="Helical" evidence="6">
    <location>
        <begin position="111"/>
        <end position="132"/>
    </location>
</feature>
<dbReference type="AlphaFoldDB" id="A0A151A2T7"/>
<dbReference type="Proteomes" id="UP000321040">
    <property type="component" value="Unassembled WGS sequence"/>
</dbReference>
<comment type="subcellular location">
    <subcellularLocation>
        <location evidence="1">Cell membrane</location>
        <topology evidence="1">Multi-pass membrane protein</topology>
    </subcellularLocation>
</comment>
<accession>A0A2T4REP2</accession>
<evidence type="ECO:0000256" key="5">
    <source>
        <dbReference type="ARBA" id="ARBA00023136"/>
    </source>
</evidence>
<evidence type="ECO:0000313" key="10">
    <source>
        <dbReference type="Proteomes" id="UP000321040"/>
    </source>
</evidence>